<evidence type="ECO:0000256" key="3">
    <source>
        <dbReference type="ARBA" id="ARBA00022692"/>
    </source>
</evidence>
<evidence type="ECO:0000256" key="5">
    <source>
        <dbReference type="ARBA" id="ARBA00023136"/>
    </source>
</evidence>
<dbReference type="AlphaFoldDB" id="A0A183BKZ2"/>
<dbReference type="InterPro" id="IPR036938">
    <property type="entry name" value="PAP2/HPO_sf"/>
</dbReference>
<dbReference type="Pfam" id="PF01569">
    <property type="entry name" value="PAP2"/>
    <property type="match status" value="1"/>
</dbReference>
<dbReference type="GO" id="GO:0006644">
    <property type="term" value="P:phospholipid metabolic process"/>
    <property type="evidence" value="ECO:0007669"/>
    <property type="project" value="InterPro"/>
</dbReference>
<evidence type="ECO:0000313" key="8">
    <source>
        <dbReference type="Proteomes" id="UP000050741"/>
    </source>
</evidence>
<evidence type="ECO:0000256" key="2">
    <source>
        <dbReference type="ARBA" id="ARBA00008816"/>
    </source>
</evidence>
<comment type="subcellular location">
    <subcellularLocation>
        <location evidence="1">Membrane</location>
        <topology evidence="1">Multi-pass membrane protein</topology>
    </subcellularLocation>
</comment>
<protein>
    <submittedName>
        <fullName evidence="9">AcidPPc domain-containing protein</fullName>
    </submittedName>
</protein>
<keyword evidence="3 6" id="KW-0812">Transmembrane</keyword>
<dbReference type="CDD" id="cd03384">
    <property type="entry name" value="PAP2_wunen"/>
    <property type="match status" value="1"/>
</dbReference>
<feature type="transmembrane region" description="Helical" evidence="6">
    <location>
        <begin position="229"/>
        <end position="250"/>
    </location>
</feature>
<dbReference type="Proteomes" id="UP000050741">
    <property type="component" value="Unassembled WGS sequence"/>
</dbReference>
<dbReference type="PANTHER" id="PTHR10165">
    <property type="entry name" value="LIPID PHOSPHATE PHOSPHATASE"/>
    <property type="match status" value="1"/>
</dbReference>
<reference evidence="8" key="1">
    <citation type="submission" date="2013-12" db="EMBL/GenBank/DDBJ databases">
        <authorList>
            <person name="Aslett M."/>
        </authorList>
    </citation>
    <scope>NUCLEOTIDE SEQUENCE [LARGE SCALE GENOMIC DNA]</scope>
    <source>
        <strain evidence="8">Lindley</strain>
    </source>
</reference>
<dbReference type="SUPFAM" id="SSF48317">
    <property type="entry name" value="Acid phosphatase/Vanadium-dependent haloperoxidase"/>
    <property type="match status" value="1"/>
</dbReference>
<comment type="similarity">
    <text evidence="2">Belongs to the PA-phosphatase related phosphoesterase family.</text>
</comment>
<keyword evidence="8" id="KW-1185">Reference proteome</keyword>
<evidence type="ECO:0000256" key="4">
    <source>
        <dbReference type="ARBA" id="ARBA00022989"/>
    </source>
</evidence>
<dbReference type="InterPro" id="IPR043216">
    <property type="entry name" value="PAP-like"/>
</dbReference>
<feature type="transmembrane region" description="Helical" evidence="6">
    <location>
        <begin position="63"/>
        <end position="84"/>
    </location>
</feature>
<dbReference type="WBParaSite" id="GPLIN_000127400">
    <property type="protein sequence ID" value="GPLIN_000127400"/>
    <property type="gene ID" value="GPLIN_000127400"/>
</dbReference>
<evidence type="ECO:0000256" key="6">
    <source>
        <dbReference type="SAM" id="Phobius"/>
    </source>
</evidence>
<keyword evidence="4 6" id="KW-1133">Transmembrane helix</keyword>
<reference evidence="8" key="2">
    <citation type="submission" date="2014-05" db="EMBL/GenBank/DDBJ databases">
        <title>The genome and life-stage specific transcriptomes of Globodera pallida elucidate key aspects of plant parasitism by a cyst nematode.</title>
        <authorList>
            <person name="Cotton J.A."/>
            <person name="Lilley C.J."/>
            <person name="Jones L.M."/>
            <person name="Kikuchi T."/>
            <person name="Reid A.J."/>
            <person name="Thorpe P."/>
            <person name="Tsai I.J."/>
            <person name="Beasley H."/>
            <person name="Blok V."/>
            <person name="Cock P.J.A."/>
            <person name="Van den Akker S.E."/>
            <person name="Holroyd N."/>
            <person name="Hunt M."/>
            <person name="Mantelin S."/>
            <person name="Naghra H."/>
            <person name="Pain A."/>
            <person name="Palomares-Rius J.E."/>
            <person name="Zarowiecki M."/>
            <person name="Berriman M."/>
            <person name="Jones J.T."/>
            <person name="Urwin P.E."/>
        </authorList>
    </citation>
    <scope>NUCLEOTIDE SEQUENCE [LARGE SCALE GENOMIC DNA]</scope>
    <source>
        <strain evidence="8">Lindley</strain>
    </source>
</reference>
<keyword evidence="5 6" id="KW-0472">Membrane</keyword>
<feature type="transmembrane region" description="Helical" evidence="6">
    <location>
        <begin position="110"/>
        <end position="127"/>
    </location>
</feature>
<sequence length="350" mass="38427">MEPCTFPPPPPPPAVAAGVNGVEGLNSRPRTGTAVIPPPVYEDLEANEREPPNRTRLVPYAEVTANFAIILFVAFVAGRLLAWIGPYRRGFFCDDDSIRLPYKGSTVPDWLLLLYALGVPALVFAFGERIGQSKSAATAVVTDDAGGGGQRFFFRFVYFYGHYLIAFVANNSFTMVAKYSVGRLRPHFVDLCKPNVTDFCANSTNWHTYIEHYECDQNVSQEMINNARLSFFSGHSSVAMCASVFIAIYLHARLSSLFRTRLFVLVPLLQIVFLCIGMLIAYSRIQDHMHHSTDVLIGISAGSSVASFTALYIAGLNIIPKGEQQPFSMDIGNYSKNAGKASAVTVTESV</sequence>
<feature type="transmembrane region" description="Helical" evidence="6">
    <location>
        <begin position="295"/>
        <end position="319"/>
    </location>
</feature>
<evidence type="ECO:0000313" key="9">
    <source>
        <dbReference type="WBParaSite" id="GPLIN_000127400"/>
    </source>
</evidence>
<dbReference type="SMART" id="SM00014">
    <property type="entry name" value="acidPPc"/>
    <property type="match status" value="1"/>
</dbReference>
<organism evidence="8 9">
    <name type="scientific">Globodera pallida</name>
    <name type="common">Potato cyst nematode worm</name>
    <name type="synonym">Heterodera pallida</name>
    <dbReference type="NCBI Taxonomy" id="36090"/>
    <lineage>
        <taxon>Eukaryota</taxon>
        <taxon>Metazoa</taxon>
        <taxon>Ecdysozoa</taxon>
        <taxon>Nematoda</taxon>
        <taxon>Chromadorea</taxon>
        <taxon>Rhabditida</taxon>
        <taxon>Tylenchina</taxon>
        <taxon>Tylenchomorpha</taxon>
        <taxon>Tylenchoidea</taxon>
        <taxon>Heteroderidae</taxon>
        <taxon>Heteroderinae</taxon>
        <taxon>Globodera</taxon>
    </lineage>
</organism>
<accession>A0A183BKZ2</accession>
<dbReference type="GO" id="GO:0008195">
    <property type="term" value="F:phosphatidate phosphatase activity"/>
    <property type="evidence" value="ECO:0007669"/>
    <property type="project" value="TreeGrafter"/>
</dbReference>
<dbReference type="GO" id="GO:0007165">
    <property type="term" value="P:signal transduction"/>
    <property type="evidence" value="ECO:0007669"/>
    <property type="project" value="TreeGrafter"/>
</dbReference>
<proteinExistence type="inferred from homology"/>
<name>A0A183BKZ2_GLOPA</name>
<dbReference type="Gene3D" id="1.20.144.10">
    <property type="entry name" value="Phosphatidic acid phosphatase type 2/haloperoxidase"/>
    <property type="match status" value="1"/>
</dbReference>
<dbReference type="GO" id="GO:0005886">
    <property type="term" value="C:plasma membrane"/>
    <property type="evidence" value="ECO:0007669"/>
    <property type="project" value="TreeGrafter"/>
</dbReference>
<dbReference type="PANTHER" id="PTHR10165:SF103">
    <property type="entry name" value="PHOSPHOLIPID PHOSPHATASE HOMOLOG 1.2 HOMOLOG"/>
    <property type="match status" value="1"/>
</dbReference>
<reference evidence="9" key="3">
    <citation type="submission" date="2016-06" db="UniProtKB">
        <authorList>
            <consortium name="WormBaseParasite"/>
        </authorList>
    </citation>
    <scope>IDENTIFICATION</scope>
</reference>
<dbReference type="GO" id="GO:0046839">
    <property type="term" value="P:phospholipid dephosphorylation"/>
    <property type="evidence" value="ECO:0007669"/>
    <property type="project" value="TreeGrafter"/>
</dbReference>
<evidence type="ECO:0000256" key="1">
    <source>
        <dbReference type="ARBA" id="ARBA00004141"/>
    </source>
</evidence>
<feature type="domain" description="Phosphatidic acid phosphatase type 2/haloperoxidase" evidence="7">
    <location>
        <begin position="160"/>
        <end position="310"/>
    </location>
</feature>
<feature type="transmembrane region" description="Helical" evidence="6">
    <location>
        <begin position="262"/>
        <end position="283"/>
    </location>
</feature>
<evidence type="ECO:0000259" key="7">
    <source>
        <dbReference type="SMART" id="SM00014"/>
    </source>
</evidence>
<feature type="transmembrane region" description="Helical" evidence="6">
    <location>
        <begin position="157"/>
        <end position="177"/>
    </location>
</feature>
<dbReference type="InterPro" id="IPR000326">
    <property type="entry name" value="PAP2/HPO"/>
</dbReference>